<dbReference type="Gene3D" id="3.40.50.300">
    <property type="entry name" value="P-loop containing nucleotide triphosphate hydrolases"/>
    <property type="match status" value="1"/>
</dbReference>
<feature type="repeat" description="ANK" evidence="3">
    <location>
        <begin position="999"/>
        <end position="1031"/>
    </location>
</feature>
<keyword evidence="8" id="KW-1185">Reference proteome</keyword>
<name>A0A9P9WEF1_9PEZI</name>
<evidence type="ECO:0008006" key="9">
    <source>
        <dbReference type="Google" id="ProtNLM"/>
    </source>
</evidence>
<accession>A0A9P9WEF1</accession>
<dbReference type="InterPro" id="IPR027417">
    <property type="entry name" value="P-loop_NTPase"/>
</dbReference>
<sequence length="1057" mass="117748">MESSVPNNSSFGNHGDGAQTLHTGQGSQAIVQNGHQYNIENLIQNFHQPEMAELLMKVWKKDNEGGLQDGNSSSVLSLVDDLLEWLEPQPKFGYIERQRLLFAQRTPGTGQWLLEATEFLEWKRTANGFLWLDGIIGAGKSTLMSVVIDDLQKMASNKQANVCLIYIYFQEESDINPTMESLLANLLRQLLQQNRPRFNVSQSLQQAYEECQSHGILPSSDELLNLLVIESEAYSKVYLIIDALDACTNTSDYMIQDKFVRSIRKLPENWNIMASSRLGTLLGSRIESDLAFHIEAQACDIKLYVEMRIRESNAMTRFTEEAIRTDSSFRETICDTVIQKAQGIFLLAKLHLDTLEVQGTLGHFREMLRKLPEDLTETFEAALLRIDKQTDFERKVAKHVLSWLLFSMRPPTVEEVRYAYAVDWRTRSFDSEKILGENHLTSYCAGLVVVDQDRRILRPVHDTILGYLRNWNSMPDDLNSHMALQCMTYISMKDFSQEPSSKTEHQEIVLEYPLMKYATDHWFNHVRRVEKGDDLEKDLETRIPEFLKDARTLPASIGLGRYRPITGLHTCAYFGTEHWAKSLIATGVEVDLAGEDGRSPLHWAVFYNHPSIVSVLVHHRADANIKDKKGSTPLHLAVQGDNGPVVSQLIKAGARLSCRDNQGRTPLICAIRLGFTSIAKLLLGRTDDIDEVDADGFTPFREAVTYSTLDIVQVLLESGCDVNQRSKDGWTALRHASQYGNEQLALLLLRKGAEVDLRDEKGGLTPLRWAILHGHALMVKLLLDWGADPNVTHKDGLTPLIQAAKGGNESATWLLVSHRVKGKKVELDDTDHSGSTPLHYAVKNGYASIMWLLVIAGADLDIMDDEGRTALHLAIQNGDSPTVWLLIEKGAALSVADINGIQPLHLAARLGQAPILQLLAKKGVDLNQQDKKGLTALHHAANAGKEECVLILIDSNANSNIADAEGLTCLHHAVLGKEIETIMKLGSLKPSILDCQDKGGRTALMYAAQRGNDLAALGLFKKGANISIQDADSWTARDHAANGNHTFMISFLNVAGT</sequence>
<feature type="repeat" description="ANK" evidence="3">
    <location>
        <begin position="866"/>
        <end position="898"/>
    </location>
</feature>
<reference evidence="7" key="1">
    <citation type="submission" date="2021-03" db="EMBL/GenBank/DDBJ databases">
        <title>Revisited historic fungal species revealed as producer of novel bioactive compounds through whole genome sequencing and comparative genomics.</title>
        <authorList>
            <person name="Vignolle G.A."/>
            <person name="Hochenegger N."/>
            <person name="Mach R.L."/>
            <person name="Mach-Aigner A.R."/>
            <person name="Javad Rahimi M."/>
            <person name="Salim K.A."/>
            <person name="Chan C.M."/>
            <person name="Lim L.B.L."/>
            <person name="Cai F."/>
            <person name="Druzhinina I.S."/>
            <person name="U'Ren J.M."/>
            <person name="Derntl C."/>
        </authorList>
    </citation>
    <scope>NUCLEOTIDE SEQUENCE</scope>
    <source>
        <strain evidence="7">TUCIM 5799</strain>
    </source>
</reference>
<feature type="compositionally biased region" description="Polar residues" evidence="4">
    <location>
        <begin position="1"/>
        <end position="12"/>
    </location>
</feature>
<feature type="repeat" description="ANK" evidence="3">
    <location>
        <begin position="662"/>
        <end position="694"/>
    </location>
</feature>
<dbReference type="Gene3D" id="1.25.40.20">
    <property type="entry name" value="Ankyrin repeat-containing domain"/>
    <property type="match status" value="3"/>
</dbReference>
<feature type="domain" description="GPI inositol-deacylase winged helix" evidence="5">
    <location>
        <begin position="393"/>
        <end position="484"/>
    </location>
</feature>
<organism evidence="7 8">
    <name type="scientific">Neoarthrinium moseri</name>
    <dbReference type="NCBI Taxonomy" id="1658444"/>
    <lineage>
        <taxon>Eukaryota</taxon>
        <taxon>Fungi</taxon>
        <taxon>Dikarya</taxon>
        <taxon>Ascomycota</taxon>
        <taxon>Pezizomycotina</taxon>
        <taxon>Sordariomycetes</taxon>
        <taxon>Xylariomycetidae</taxon>
        <taxon>Amphisphaeriales</taxon>
        <taxon>Apiosporaceae</taxon>
        <taxon>Neoarthrinium</taxon>
    </lineage>
</organism>
<feature type="region of interest" description="Disordered" evidence="4">
    <location>
        <begin position="1"/>
        <end position="22"/>
    </location>
</feature>
<dbReference type="PROSITE" id="PS50088">
    <property type="entry name" value="ANK_REPEAT"/>
    <property type="match status" value="11"/>
</dbReference>
<dbReference type="Pfam" id="PF22939">
    <property type="entry name" value="WHD_GPIID"/>
    <property type="match status" value="1"/>
</dbReference>
<evidence type="ECO:0000256" key="3">
    <source>
        <dbReference type="PROSITE-ProRule" id="PRU00023"/>
    </source>
</evidence>
<proteinExistence type="predicted"/>
<feature type="repeat" description="ANK" evidence="3">
    <location>
        <begin position="728"/>
        <end position="760"/>
    </location>
</feature>
<evidence type="ECO:0000313" key="7">
    <source>
        <dbReference type="EMBL" id="KAI1859850.1"/>
    </source>
</evidence>
<dbReference type="PROSITE" id="PS50297">
    <property type="entry name" value="ANK_REP_REGION"/>
    <property type="match status" value="10"/>
</dbReference>
<dbReference type="InterPro" id="IPR036770">
    <property type="entry name" value="Ankyrin_rpt-contain_sf"/>
</dbReference>
<dbReference type="InterPro" id="IPR002110">
    <property type="entry name" value="Ankyrin_rpt"/>
</dbReference>
<evidence type="ECO:0000259" key="5">
    <source>
        <dbReference type="Pfam" id="PF22939"/>
    </source>
</evidence>
<evidence type="ECO:0000256" key="2">
    <source>
        <dbReference type="ARBA" id="ARBA00023043"/>
    </source>
</evidence>
<dbReference type="Proteomes" id="UP000829685">
    <property type="component" value="Unassembled WGS sequence"/>
</dbReference>
<comment type="caution">
    <text evidence="7">The sequence shown here is derived from an EMBL/GenBank/DDBJ whole genome shotgun (WGS) entry which is preliminary data.</text>
</comment>
<feature type="repeat" description="ANK" evidence="3">
    <location>
        <begin position="899"/>
        <end position="931"/>
    </location>
</feature>
<feature type="domain" description="Nephrocystin 3-like N-terminal" evidence="6">
    <location>
        <begin position="108"/>
        <end position="277"/>
    </location>
</feature>
<feature type="repeat" description="ANK" evidence="3">
    <location>
        <begin position="629"/>
        <end position="661"/>
    </location>
</feature>
<dbReference type="EMBL" id="JAFIMR010000033">
    <property type="protein sequence ID" value="KAI1859850.1"/>
    <property type="molecule type" value="Genomic_DNA"/>
</dbReference>
<gene>
    <name evidence="7" type="ORF">JX265_010299</name>
</gene>
<dbReference type="AlphaFoldDB" id="A0A9P9WEF1"/>
<evidence type="ECO:0000256" key="4">
    <source>
        <dbReference type="SAM" id="MobiDB-lite"/>
    </source>
</evidence>
<dbReference type="Pfam" id="PF13637">
    <property type="entry name" value="Ank_4"/>
    <property type="match status" value="2"/>
</dbReference>
<protein>
    <recommendedName>
        <fullName evidence="9">NACHT domain-containing protein</fullName>
    </recommendedName>
</protein>
<dbReference type="InterPro" id="IPR054471">
    <property type="entry name" value="GPIID_WHD"/>
</dbReference>
<dbReference type="InterPro" id="IPR056884">
    <property type="entry name" value="NPHP3-like_N"/>
</dbReference>
<dbReference type="SMART" id="SM00248">
    <property type="entry name" value="ANK"/>
    <property type="match status" value="13"/>
</dbReference>
<feature type="repeat" description="ANK" evidence="3">
    <location>
        <begin position="833"/>
        <end position="865"/>
    </location>
</feature>
<feature type="repeat" description="ANK" evidence="3">
    <location>
        <begin position="762"/>
        <end position="794"/>
    </location>
</feature>
<evidence type="ECO:0000259" key="6">
    <source>
        <dbReference type="Pfam" id="PF24883"/>
    </source>
</evidence>
<dbReference type="Pfam" id="PF24883">
    <property type="entry name" value="NPHP3_N"/>
    <property type="match status" value="1"/>
</dbReference>
<feature type="repeat" description="ANK" evidence="3">
    <location>
        <begin position="596"/>
        <end position="628"/>
    </location>
</feature>
<dbReference type="Pfam" id="PF12796">
    <property type="entry name" value="Ank_2"/>
    <property type="match status" value="3"/>
</dbReference>
<dbReference type="Pfam" id="PF00023">
    <property type="entry name" value="Ank"/>
    <property type="match status" value="1"/>
</dbReference>
<dbReference type="PRINTS" id="PR01415">
    <property type="entry name" value="ANKYRIN"/>
</dbReference>
<dbReference type="SUPFAM" id="SSF52540">
    <property type="entry name" value="P-loop containing nucleoside triphosphate hydrolases"/>
    <property type="match status" value="1"/>
</dbReference>
<keyword evidence="1" id="KW-0677">Repeat</keyword>
<dbReference type="SUPFAM" id="SSF48403">
    <property type="entry name" value="Ankyrin repeat"/>
    <property type="match status" value="2"/>
</dbReference>
<feature type="repeat" description="ANK" evidence="3">
    <location>
        <begin position="932"/>
        <end position="964"/>
    </location>
</feature>
<feature type="repeat" description="ANK" evidence="3">
    <location>
        <begin position="695"/>
        <end position="727"/>
    </location>
</feature>
<evidence type="ECO:0000313" key="8">
    <source>
        <dbReference type="Proteomes" id="UP000829685"/>
    </source>
</evidence>
<dbReference type="PANTHER" id="PTHR24198">
    <property type="entry name" value="ANKYRIN REPEAT AND PROTEIN KINASE DOMAIN-CONTAINING PROTEIN"/>
    <property type="match status" value="1"/>
</dbReference>
<keyword evidence="2 3" id="KW-0040">ANK repeat</keyword>
<dbReference type="PANTHER" id="PTHR24198:SF165">
    <property type="entry name" value="ANKYRIN REPEAT-CONTAINING PROTEIN-RELATED"/>
    <property type="match status" value="1"/>
</dbReference>
<evidence type="ECO:0000256" key="1">
    <source>
        <dbReference type="ARBA" id="ARBA00022737"/>
    </source>
</evidence>